<dbReference type="PANTHER" id="PTHR42659:SF2">
    <property type="entry name" value="XANTHINE DEHYDROGENASE SUBUNIT C-RELATED"/>
    <property type="match status" value="1"/>
</dbReference>
<dbReference type="GO" id="GO:0071949">
    <property type="term" value="F:FAD binding"/>
    <property type="evidence" value="ECO:0007669"/>
    <property type="project" value="InterPro"/>
</dbReference>
<dbReference type="AlphaFoldDB" id="A0A1D7U6S6"/>
<reference evidence="5 6" key="1">
    <citation type="journal article" date="2015" name="Antonie Van Leeuwenhoek">
        <title>Bosea vaviloviae sp. nov., a new species of slow-growing rhizobia isolated from nodules of the relict species Vavilovia formosa (Stev.) Fed.</title>
        <authorList>
            <person name="Safronova V.I."/>
            <person name="Kuznetsova I.G."/>
            <person name="Sazanova A.L."/>
            <person name="Kimeklis A.K."/>
            <person name="Belimov A.A."/>
            <person name="Andronov E.E."/>
            <person name="Pinaev A.G."/>
            <person name="Chizhevskaya E.P."/>
            <person name="Pukhaev A.R."/>
            <person name="Popov K.P."/>
            <person name="Willems A."/>
            <person name="Tikhonovich I.A."/>
        </authorList>
    </citation>
    <scope>NUCLEOTIDE SEQUENCE [LARGE SCALE GENOMIC DNA]</scope>
    <source>
        <strain evidence="5 6">Vaf18</strain>
    </source>
</reference>
<dbReference type="RefSeq" id="WP_069692278.1">
    <property type="nucleotide sequence ID" value="NZ_CP017147.1"/>
</dbReference>
<dbReference type="PANTHER" id="PTHR42659">
    <property type="entry name" value="XANTHINE DEHYDROGENASE SUBUNIT C-RELATED"/>
    <property type="match status" value="1"/>
</dbReference>
<dbReference type="Gene3D" id="3.30.43.10">
    <property type="entry name" value="Uridine Diphospho-n-acetylenolpyruvylglucosamine Reductase, domain 2"/>
    <property type="match status" value="1"/>
</dbReference>
<dbReference type="STRING" id="1526658.BHK69_23880"/>
<dbReference type="SUPFAM" id="SSF55447">
    <property type="entry name" value="CO dehydrogenase flavoprotein C-terminal domain-like"/>
    <property type="match status" value="1"/>
</dbReference>
<dbReference type="GO" id="GO:0016491">
    <property type="term" value="F:oxidoreductase activity"/>
    <property type="evidence" value="ECO:0007669"/>
    <property type="project" value="UniProtKB-KW"/>
</dbReference>
<keyword evidence="6" id="KW-1185">Reference proteome</keyword>
<dbReference type="Proteomes" id="UP000094969">
    <property type="component" value="Chromosome"/>
</dbReference>
<dbReference type="InterPro" id="IPR051312">
    <property type="entry name" value="Diverse_Substr_Oxidored"/>
</dbReference>
<evidence type="ECO:0000256" key="3">
    <source>
        <dbReference type="ARBA" id="ARBA00023002"/>
    </source>
</evidence>
<evidence type="ECO:0000256" key="1">
    <source>
        <dbReference type="ARBA" id="ARBA00022630"/>
    </source>
</evidence>
<evidence type="ECO:0000313" key="6">
    <source>
        <dbReference type="Proteomes" id="UP000094969"/>
    </source>
</evidence>
<gene>
    <name evidence="5" type="ORF">BHK69_23880</name>
</gene>
<keyword evidence="1" id="KW-0285">Flavoprotein</keyword>
<feature type="domain" description="FAD-binding PCMH-type" evidence="4">
    <location>
        <begin position="1"/>
        <end position="170"/>
    </location>
</feature>
<dbReference type="InterPro" id="IPR016169">
    <property type="entry name" value="FAD-bd_PCMH_sub2"/>
</dbReference>
<dbReference type="InterPro" id="IPR016166">
    <property type="entry name" value="FAD-bd_PCMH"/>
</dbReference>
<dbReference type="InterPro" id="IPR005107">
    <property type="entry name" value="CO_DH_flav_C"/>
</dbReference>
<dbReference type="Gene3D" id="3.30.390.50">
    <property type="entry name" value="CO dehydrogenase flavoprotein, C-terminal domain"/>
    <property type="match status" value="1"/>
</dbReference>
<dbReference type="InterPro" id="IPR002346">
    <property type="entry name" value="Mopterin_DH_FAD-bd"/>
</dbReference>
<dbReference type="EMBL" id="CP017147">
    <property type="protein sequence ID" value="AOO83076.1"/>
    <property type="molecule type" value="Genomic_DNA"/>
</dbReference>
<dbReference type="Pfam" id="PF00941">
    <property type="entry name" value="FAD_binding_5"/>
    <property type="match status" value="1"/>
</dbReference>
<evidence type="ECO:0000256" key="2">
    <source>
        <dbReference type="ARBA" id="ARBA00022827"/>
    </source>
</evidence>
<sequence length="267" mass="27866">MYAFTFHRPATARQAAGLLAKKEDAKLLAGGHTLLPTMKQRLASPAALVDLGGCADLKGIERKGRNVVIGAMTSHAEVAASPVVQEAIPGLAYLASHIGDPHVRNRGTIGGSVANNDPAADYPAACLALGATIVTNKRKIGADEFFTGLYETALEEGEIITKIAFPLASKAAYAKFRNPASRYALVGVFVAKRGSDVRVAVTGAGEGGVFRWPEAEAALKTRFTAKSLDGLKASAKGINADMHADAEYRAHLIGVMAKDAVARATGK</sequence>
<keyword evidence="3" id="KW-0560">Oxidoreductase</keyword>
<dbReference type="InterPro" id="IPR036683">
    <property type="entry name" value="CO_DH_flav_C_dom_sf"/>
</dbReference>
<dbReference type="InterPro" id="IPR016167">
    <property type="entry name" value="FAD-bd_PCMH_sub1"/>
</dbReference>
<evidence type="ECO:0000259" key="4">
    <source>
        <dbReference type="PROSITE" id="PS51387"/>
    </source>
</evidence>
<dbReference type="FunFam" id="3.30.465.10:FF:000017">
    <property type="entry name" value="Xanthine dehydrogenase, FAD binding subunit"/>
    <property type="match status" value="1"/>
</dbReference>
<accession>A0A1D7U6S6</accession>
<organism evidence="5 6">
    <name type="scientific">Bosea vaviloviae</name>
    <dbReference type="NCBI Taxonomy" id="1526658"/>
    <lineage>
        <taxon>Bacteria</taxon>
        <taxon>Pseudomonadati</taxon>
        <taxon>Pseudomonadota</taxon>
        <taxon>Alphaproteobacteria</taxon>
        <taxon>Hyphomicrobiales</taxon>
        <taxon>Boseaceae</taxon>
        <taxon>Bosea</taxon>
    </lineage>
</organism>
<dbReference type="KEGG" id="bvv:BHK69_23880"/>
<evidence type="ECO:0000313" key="5">
    <source>
        <dbReference type="EMBL" id="AOO83076.1"/>
    </source>
</evidence>
<name>A0A1D7U6S6_9HYPH</name>
<dbReference type="InterPro" id="IPR036318">
    <property type="entry name" value="FAD-bd_PCMH-like_sf"/>
</dbReference>
<dbReference type="Gene3D" id="3.30.465.10">
    <property type="match status" value="1"/>
</dbReference>
<protein>
    <submittedName>
        <fullName evidence="5">Carbon monoxide dehydrogenase</fullName>
    </submittedName>
</protein>
<keyword evidence="2" id="KW-0274">FAD</keyword>
<dbReference type="OrthoDB" id="9793944at2"/>
<dbReference type="SUPFAM" id="SSF56176">
    <property type="entry name" value="FAD-binding/transporter-associated domain-like"/>
    <property type="match status" value="1"/>
</dbReference>
<dbReference type="PROSITE" id="PS51387">
    <property type="entry name" value="FAD_PCMH"/>
    <property type="match status" value="1"/>
</dbReference>
<dbReference type="SMART" id="SM01092">
    <property type="entry name" value="CO_deh_flav_C"/>
    <property type="match status" value="1"/>
</dbReference>
<proteinExistence type="predicted"/>